<keyword evidence="3" id="KW-1185">Reference proteome</keyword>
<dbReference type="KEGG" id="nai:NECAME_06967"/>
<feature type="compositionally biased region" description="Low complexity" evidence="1">
    <location>
        <begin position="23"/>
        <end position="42"/>
    </location>
</feature>
<dbReference type="EMBL" id="KI657988">
    <property type="protein sequence ID" value="ETN84223.1"/>
    <property type="molecule type" value="Genomic_DNA"/>
</dbReference>
<dbReference type="AlphaFoldDB" id="W2TR13"/>
<feature type="region of interest" description="Disordered" evidence="1">
    <location>
        <begin position="1"/>
        <end position="84"/>
    </location>
</feature>
<sequence length="84" mass="8918">MIMYGLSSNSSSDEDSQPVPNVDRASNSSSTTSLDSALRATAIRSSKSPQMGTVRTSSTAFDFEDKEDTPPPSVKRSKMSPPSS</sequence>
<dbReference type="STRING" id="51031.W2TR13"/>
<feature type="compositionally biased region" description="Polar residues" evidence="1">
    <location>
        <begin position="43"/>
        <end position="60"/>
    </location>
</feature>
<name>W2TR13_NECAM</name>
<evidence type="ECO:0000256" key="1">
    <source>
        <dbReference type="SAM" id="MobiDB-lite"/>
    </source>
</evidence>
<proteinExistence type="predicted"/>
<gene>
    <name evidence="2" type="ORF">NECAME_06967</name>
</gene>
<evidence type="ECO:0000313" key="2">
    <source>
        <dbReference type="EMBL" id="ETN84223.1"/>
    </source>
</evidence>
<feature type="non-terminal residue" evidence="2">
    <location>
        <position position="84"/>
    </location>
</feature>
<organism evidence="2 3">
    <name type="scientific">Necator americanus</name>
    <name type="common">Human hookworm</name>
    <dbReference type="NCBI Taxonomy" id="51031"/>
    <lineage>
        <taxon>Eukaryota</taxon>
        <taxon>Metazoa</taxon>
        <taxon>Ecdysozoa</taxon>
        <taxon>Nematoda</taxon>
        <taxon>Chromadorea</taxon>
        <taxon>Rhabditida</taxon>
        <taxon>Rhabditina</taxon>
        <taxon>Rhabditomorpha</taxon>
        <taxon>Strongyloidea</taxon>
        <taxon>Ancylostomatidae</taxon>
        <taxon>Bunostominae</taxon>
        <taxon>Necator</taxon>
    </lineage>
</organism>
<protein>
    <submittedName>
        <fullName evidence="2">Uncharacterized protein</fullName>
    </submittedName>
</protein>
<evidence type="ECO:0000313" key="3">
    <source>
        <dbReference type="Proteomes" id="UP000053676"/>
    </source>
</evidence>
<reference evidence="3" key="1">
    <citation type="journal article" date="2014" name="Nat. Genet.">
        <title>Genome of the human hookworm Necator americanus.</title>
        <authorList>
            <person name="Tang Y.T."/>
            <person name="Gao X."/>
            <person name="Rosa B.A."/>
            <person name="Abubucker S."/>
            <person name="Hallsworth-Pepin K."/>
            <person name="Martin J."/>
            <person name="Tyagi R."/>
            <person name="Heizer E."/>
            <person name="Zhang X."/>
            <person name="Bhonagiri-Palsikar V."/>
            <person name="Minx P."/>
            <person name="Warren W.C."/>
            <person name="Wang Q."/>
            <person name="Zhan B."/>
            <person name="Hotez P.J."/>
            <person name="Sternberg P.W."/>
            <person name="Dougall A."/>
            <person name="Gaze S.T."/>
            <person name="Mulvenna J."/>
            <person name="Sotillo J."/>
            <person name="Ranganathan S."/>
            <person name="Rabelo E.M."/>
            <person name="Wilson R.K."/>
            <person name="Felgner P.L."/>
            <person name="Bethony J."/>
            <person name="Hawdon J.M."/>
            <person name="Gasser R.B."/>
            <person name="Loukas A."/>
            <person name="Mitreva M."/>
        </authorList>
    </citation>
    <scope>NUCLEOTIDE SEQUENCE [LARGE SCALE GENOMIC DNA]</scope>
</reference>
<dbReference type="Proteomes" id="UP000053676">
    <property type="component" value="Unassembled WGS sequence"/>
</dbReference>
<accession>W2TR13</accession>